<feature type="region of interest" description="Disordered" evidence="1">
    <location>
        <begin position="49"/>
        <end position="69"/>
    </location>
</feature>
<name>A0A921JXI7_9ACTN</name>
<proteinExistence type="predicted"/>
<evidence type="ECO:0000313" key="2">
    <source>
        <dbReference type="EMBL" id="HJE90199.1"/>
    </source>
</evidence>
<dbReference type="EMBL" id="DYXM01000077">
    <property type="protein sequence ID" value="HJE90199.1"/>
    <property type="molecule type" value="Genomic_DNA"/>
</dbReference>
<accession>A0A921JXI7</accession>
<sequence length="69" mass="6943">LSIDALARNKMRVVPGPIGQTMSLATNFLPRRLVSPLAGKAYAKLGEGSADAASSADADSSASTPDSPA</sequence>
<organism evidence="2 3">
    <name type="scientific">Dietzia timorensis</name>
    <dbReference type="NCBI Taxonomy" id="499555"/>
    <lineage>
        <taxon>Bacteria</taxon>
        <taxon>Bacillati</taxon>
        <taxon>Actinomycetota</taxon>
        <taxon>Actinomycetes</taxon>
        <taxon>Mycobacteriales</taxon>
        <taxon>Dietziaceae</taxon>
        <taxon>Dietzia</taxon>
    </lineage>
</organism>
<comment type="caution">
    <text evidence="2">The sequence shown here is derived from an EMBL/GenBank/DDBJ whole genome shotgun (WGS) entry which is preliminary data.</text>
</comment>
<protein>
    <submittedName>
        <fullName evidence="2">Uncharacterized protein</fullName>
    </submittedName>
</protein>
<dbReference type="Proteomes" id="UP000776650">
    <property type="component" value="Unassembled WGS sequence"/>
</dbReference>
<gene>
    <name evidence="2" type="ORF">K8V11_04240</name>
</gene>
<feature type="non-terminal residue" evidence="2">
    <location>
        <position position="1"/>
    </location>
</feature>
<evidence type="ECO:0000256" key="1">
    <source>
        <dbReference type="SAM" id="MobiDB-lite"/>
    </source>
</evidence>
<dbReference type="AlphaFoldDB" id="A0A921JXI7"/>
<evidence type="ECO:0000313" key="3">
    <source>
        <dbReference type="Proteomes" id="UP000776650"/>
    </source>
</evidence>
<reference evidence="2" key="1">
    <citation type="journal article" date="2021" name="PeerJ">
        <title>Extensive microbial diversity within the chicken gut microbiome revealed by metagenomics and culture.</title>
        <authorList>
            <person name="Gilroy R."/>
            <person name="Ravi A."/>
            <person name="Getino M."/>
            <person name="Pursley I."/>
            <person name="Horton D.L."/>
            <person name="Alikhan N.F."/>
            <person name="Baker D."/>
            <person name="Gharbi K."/>
            <person name="Hall N."/>
            <person name="Watson M."/>
            <person name="Adriaenssens E.M."/>
            <person name="Foster-Nyarko E."/>
            <person name="Jarju S."/>
            <person name="Secka A."/>
            <person name="Antonio M."/>
            <person name="Oren A."/>
            <person name="Chaudhuri R.R."/>
            <person name="La Ragione R."/>
            <person name="Hildebrand F."/>
            <person name="Pallen M.J."/>
        </authorList>
    </citation>
    <scope>NUCLEOTIDE SEQUENCE</scope>
    <source>
        <strain evidence="2">ChiGjej1B1-18357</strain>
    </source>
</reference>
<reference evidence="2" key="2">
    <citation type="submission" date="2021-09" db="EMBL/GenBank/DDBJ databases">
        <authorList>
            <person name="Gilroy R."/>
        </authorList>
    </citation>
    <scope>NUCLEOTIDE SEQUENCE</scope>
    <source>
        <strain evidence="2">ChiGjej1B1-18357</strain>
    </source>
</reference>